<dbReference type="PANTHER" id="PTHR44042">
    <property type="entry name" value="DUPLICATED HOMEODOMAIN-LIKE SUPERFAMILY PROTEIN-RELATED"/>
    <property type="match status" value="1"/>
</dbReference>
<name>A0A5J4YR24_PORPP</name>
<evidence type="ECO:0000259" key="7">
    <source>
        <dbReference type="PROSITE" id="PS51294"/>
    </source>
</evidence>
<keyword evidence="1" id="KW-0805">Transcription regulation</keyword>
<feature type="domain" description="Myb-like" evidence="5">
    <location>
        <begin position="224"/>
        <end position="270"/>
    </location>
</feature>
<dbReference type="SMART" id="SM00717">
    <property type="entry name" value="SANT"/>
    <property type="match status" value="1"/>
</dbReference>
<dbReference type="AlphaFoldDB" id="A0A5J4YR24"/>
<dbReference type="EMBL" id="VRMN01000008">
    <property type="protein sequence ID" value="KAA8492857.1"/>
    <property type="molecule type" value="Genomic_DNA"/>
</dbReference>
<feature type="region of interest" description="Disordered" evidence="4">
    <location>
        <begin position="141"/>
        <end position="163"/>
    </location>
</feature>
<evidence type="ECO:0000256" key="3">
    <source>
        <dbReference type="ARBA" id="ARBA00023242"/>
    </source>
</evidence>
<dbReference type="Gene3D" id="1.10.10.60">
    <property type="entry name" value="Homeodomain-like"/>
    <property type="match status" value="1"/>
</dbReference>
<dbReference type="InterPro" id="IPR017930">
    <property type="entry name" value="Myb_dom"/>
</dbReference>
<reference evidence="9" key="1">
    <citation type="journal article" date="2019" name="Nat. Commun.">
        <title>Expansion of phycobilisome linker gene families in mesophilic red algae.</title>
        <authorList>
            <person name="Lee J."/>
            <person name="Kim D."/>
            <person name="Bhattacharya D."/>
            <person name="Yoon H.S."/>
        </authorList>
    </citation>
    <scope>NUCLEOTIDE SEQUENCE [LARGE SCALE GENOMIC DNA]</scope>
    <source>
        <strain evidence="9">CCMP 1328</strain>
    </source>
</reference>
<dbReference type="Proteomes" id="UP000324585">
    <property type="component" value="Unassembled WGS sequence"/>
</dbReference>
<dbReference type="OrthoDB" id="5550at2759"/>
<dbReference type="InterPro" id="IPR006447">
    <property type="entry name" value="Myb_dom_plants"/>
</dbReference>
<dbReference type="SUPFAM" id="SSF46689">
    <property type="entry name" value="Homeodomain-like"/>
    <property type="match status" value="1"/>
</dbReference>
<sequence length="450" mass="48971">MEGPRTAASAAATPTAAKSSNAEHSCEPSSTRPRLQDSLWILSQAGAMELPEMNAARQGDADTDKQGGGSAHWSARKAEPLNGHKGHEKLAPAAQRKQDAPLFNAAGYRICGVRNNRGGRCGRLGKCPFHHGKAALSGVSDDISEHDSAGHVPAKTRHSATSAVQMDDDNKTVRASSLHVNGDGADVARQILESTSVPAPALASSSTTDPAKASKPVSALGRFKHAWTREEHERFLLALQKFGRGKWKKISAIVETRNAYQCQSHAQKYFNRQSKAPSERKKRSIHDLNWHSIQRGQFQPLSTNDDAATKEATAQPAEGTPPGPMRLQQLMPNAKELTNDARNVLSHAAEQRAIRVVVTVHRNGNGHDGIHVELPLGHENSSDECYQSDTMKEFLTLCAEKLGSAGFESMYTMAGIRISSLDELCEDEELFLCEKEEEFIDPCSLMDEED</sequence>
<dbReference type="PANTHER" id="PTHR44042:SF67">
    <property type="entry name" value="MYB-LIKE PROTEIN I"/>
    <property type="match status" value="1"/>
</dbReference>
<gene>
    <name evidence="8" type="ORF">FVE85_9129</name>
</gene>
<feature type="domain" description="SANT" evidence="6">
    <location>
        <begin position="222"/>
        <end position="274"/>
    </location>
</feature>
<keyword evidence="2" id="KW-0804">Transcription</keyword>
<dbReference type="PROSITE" id="PS51293">
    <property type="entry name" value="SANT"/>
    <property type="match status" value="1"/>
</dbReference>
<accession>A0A5J4YR24</accession>
<dbReference type="GO" id="GO:0003677">
    <property type="term" value="F:DNA binding"/>
    <property type="evidence" value="ECO:0007669"/>
    <property type="project" value="InterPro"/>
</dbReference>
<organism evidence="8 9">
    <name type="scientific">Porphyridium purpureum</name>
    <name type="common">Red alga</name>
    <name type="synonym">Porphyridium cruentum</name>
    <dbReference type="NCBI Taxonomy" id="35688"/>
    <lineage>
        <taxon>Eukaryota</taxon>
        <taxon>Rhodophyta</taxon>
        <taxon>Bangiophyceae</taxon>
        <taxon>Porphyridiales</taxon>
        <taxon>Porphyridiaceae</taxon>
        <taxon>Porphyridium</taxon>
    </lineage>
</organism>
<evidence type="ECO:0000256" key="1">
    <source>
        <dbReference type="ARBA" id="ARBA00023015"/>
    </source>
</evidence>
<dbReference type="PROSITE" id="PS50090">
    <property type="entry name" value="MYB_LIKE"/>
    <property type="match status" value="1"/>
</dbReference>
<evidence type="ECO:0000259" key="6">
    <source>
        <dbReference type="PROSITE" id="PS51293"/>
    </source>
</evidence>
<evidence type="ECO:0000313" key="8">
    <source>
        <dbReference type="EMBL" id="KAA8492857.1"/>
    </source>
</evidence>
<dbReference type="InterPro" id="IPR001005">
    <property type="entry name" value="SANT/Myb"/>
</dbReference>
<keyword evidence="3" id="KW-0539">Nucleus</keyword>
<feature type="compositionally biased region" description="Polar residues" evidence="4">
    <location>
        <begin position="291"/>
        <end position="306"/>
    </location>
</feature>
<dbReference type="NCBIfam" id="TIGR01557">
    <property type="entry name" value="myb_SHAQKYF"/>
    <property type="match status" value="1"/>
</dbReference>
<proteinExistence type="predicted"/>
<protein>
    <submittedName>
        <fullName evidence="8">Myb-like protein J</fullName>
    </submittedName>
</protein>
<evidence type="ECO:0000256" key="2">
    <source>
        <dbReference type="ARBA" id="ARBA00023163"/>
    </source>
</evidence>
<dbReference type="InterPro" id="IPR017884">
    <property type="entry name" value="SANT_dom"/>
</dbReference>
<comment type="caution">
    <text evidence="8">The sequence shown here is derived from an EMBL/GenBank/DDBJ whole genome shotgun (WGS) entry which is preliminary data.</text>
</comment>
<dbReference type="PROSITE" id="PS51294">
    <property type="entry name" value="HTH_MYB"/>
    <property type="match status" value="1"/>
</dbReference>
<feature type="region of interest" description="Disordered" evidence="4">
    <location>
        <begin position="1"/>
        <end position="96"/>
    </location>
</feature>
<dbReference type="InterPro" id="IPR009057">
    <property type="entry name" value="Homeodomain-like_sf"/>
</dbReference>
<keyword evidence="9" id="KW-1185">Reference proteome</keyword>
<feature type="domain" description="HTH myb-type" evidence="7">
    <location>
        <begin position="224"/>
        <end position="274"/>
    </location>
</feature>
<dbReference type="Pfam" id="PF00249">
    <property type="entry name" value="Myb_DNA-binding"/>
    <property type="match status" value="1"/>
</dbReference>
<feature type="region of interest" description="Disordered" evidence="4">
    <location>
        <begin position="289"/>
        <end position="323"/>
    </location>
</feature>
<feature type="compositionally biased region" description="Low complexity" evidence="4">
    <location>
        <begin position="1"/>
        <end position="22"/>
    </location>
</feature>
<evidence type="ECO:0000313" key="9">
    <source>
        <dbReference type="Proteomes" id="UP000324585"/>
    </source>
</evidence>
<evidence type="ECO:0000256" key="4">
    <source>
        <dbReference type="SAM" id="MobiDB-lite"/>
    </source>
</evidence>
<evidence type="ECO:0000259" key="5">
    <source>
        <dbReference type="PROSITE" id="PS50090"/>
    </source>
</evidence>
<dbReference type="CDD" id="cd00167">
    <property type="entry name" value="SANT"/>
    <property type="match status" value="1"/>
</dbReference>